<sequence length="227" mass="25652">MKRSVWFLMTLVAVTLMVVSCGGKKPEPAPQPQQPVSPEADALRIKVYTIQASEEPKPKWVNKRWYIGKDEEGVKTIYLTVSAQAVRKDNAARLAEAEKIAKLTEAIKQVATREFALARAGMLDPDSDKALETYFEETIAAVSKNVNISGAMNVADYWEYVQEVQGGESKTYYIYYKQYAMPYALFEKARKDAWDKQPKPVNKDLQNKAQKVLDSINQYESQVAQGE</sequence>
<keyword evidence="1" id="KW-0732">Signal</keyword>
<evidence type="ECO:0008006" key="4">
    <source>
        <dbReference type="Google" id="ProtNLM"/>
    </source>
</evidence>
<evidence type="ECO:0000256" key="1">
    <source>
        <dbReference type="SAM" id="SignalP"/>
    </source>
</evidence>
<dbReference type="RefSeq" id="WP_271434477.1">
    <property type="nucleotide sequence ID" value="NZ_CP073355.1"/>
</dbReference>
<reference evidence="2" key="1">
    <citation type="submission" date="2021-04" db="EMBL/GenBank/DDBJ databases">
        <authorList>
            <person name="Postec A."/>
        </authorList>
    </citation>
    <scope>NUCLEOTIDE SEQUENCE</scope>
    <source>
        <strain evidence="2">F1F22</strain>
    </source>
</reference>
<feature type="chain" id="PRO_5043679546" description="Lipoprotein" evidence="1">
    <location>
        <begin position="21"/>
        <end position="227"/>
    </location>
</feature>
<evidence type="ECO:0000313" key="3">
    <source>
        <dbReference type="Proteomes" id="UP001056539"/>
    </source>
</evidence>
<organism evidence="2 3">
    <name type="scientific">Thermospira aquatica</name>
    <dbReference type="NCBI Taxonomy" id="2828656"/>
    <lineage>
        <taxon>Bacteria</taxon>
        <taxon>Pseudomonadati</taxon>
        <taxon>Spirochaetota</taxon>
        <taxon>Spirochaetia</taxon>
        <taxon>Brevinematales</taxon>
        <taxon>Thermospiraceae</taxon>
        <taxon>Thermospira</taxon>
    </lineage>
</organism>
<dbReference type="Proteomes" id="UP001056539">
    <property type="component" value="Chromosome"/>
</dbReference>
<protein>
    <recommendedName>
        <fullName evidence="4">Lipoprotein</fullName>
    </recommendedName>
</protein>
<accession>A0AAX3BAR4</accession>
<gene>
    <name evidence="2" type="ORF">KDW03_07595</name>
</gene>
<dbReference type="KEGG" id="taqu:KDW03_07595"/>
<dbReference type="EMBL" id="CP073355">
    <property type="protein sequence ID" value="URA09350.1"/>
    <property type="molecule type" value="Genomic_DNA"/>
</dbReference>
<keyword evidence="3" id="KW-1185">Reference proteome</keyword>
<proteinExistence type="predicted"/>
<evidence type="ECO:0000313" key="2">
    <source>
        <dbReference type="EMBL" id="URA09350.1"/>
    </source>
</evidence>
<dbReference type="PROSITE" id="PS51257">
    <property type="entry name" value="PROKAR_LIPOPROTEIN"/>
    <property type="match status" value="1"/>
</dbReference>
<dbReference type="AlphaFoldDB" id="A0AAX3BAR4"/>
<name>A0AAX3BAR4_9SPIR</name>
<reference evidence="2" key="2">
    <citation type="submission" date="2022-06" db="EMBL/GenBank/DDBJ databases">
        <title>Thermospira aquatica gen. nov., sp. nov.</title>
        <authorList>
            <person name="Ben Ali Gam Z."/>
            <person name="Labat M."/>
        </authorList>
    </citation>
    <scope>NUCLEOTIDE SEQUENCE</scope>
    <source>
        <strain evidence="2">F1F22</strain>
    </source>
</reference>
<feature type="signal peptide" evidence="1">
    <location>
        <begin position="1"/>
        <end position="20"/>
    </location>
</feature>